<dbReference type="AlphaFoldDB" id="A0A8T7LQK3"/>
<dbReference type="Gene3D" id="1.10.10.10">
    <property type="entry name" value="Winged helix-like DNA-binding domain superfamily/Winged helix DNA-binding domain"/>
    <property type="match status" value="1"/>
</dbReference>
<dbReference type="Proteomes" id="UP001431572">
    <property type="component" value="Chromosome 1"/>
</dbReference>
<reference evidence="2 4" key="1">
    <citation type="submission" date="2020-06" db="EMBL/GenBank/DDBJ databases">
        <title>Anoxygenic phototrophic Chloroflexota member uses a Type I reaction center.</title>
        <authorList>
            <person name="Tsuji J.M."/>
            <person name="Shaw N.A."/>
            <person name="Nagashima S."/>
            <person name="Venkiteswaran J."/>
            <person name="Schiff S.L."/>
            <person name="Hanada S."/>
            <person name="Tank M."/>
            <person name="Neufeld J.D."/>
        </authorList>
    </citation>
    <scope>NUCLEOTIDE SEQUENCE [LARGE SCALE GENOMIC DNA]</scope>
    <source>
        <strain evidence="2">L227-S17</strain>
    </source>
</reference>
<dbReference type="PANTHER" id="PTHR33169">
    <property type="entry name" value="PADR-FAMILY TRANSCRIPTIONAL REGULATOR"/>
    <property type="match status" value="1"/>
</dbReference>
<proteinExistence type="predicted"/>
<protein>
    <submittedName>
        <fullName evidence="2">PadR family transcriptional regulator</fullName>
    </submittedName>
</protein>
<dbReference type="Pfam" id="PF03551">
    <property type="entry name" value="PadR"/>
    <property type="match status" value="1"/>
</dbReference>
<evidence type="ECO:0000259" key="1">
    <source>
        <dbReference type="Pfam" id="PF03551"/>
    </source>
</evidence>
<dbReference type="EMBL" id="CP128399">
    <property type="protein sequence ID" value="WJW66188.1"/>
    <property type="molecule type" value="Genomic_DNA"/>
</dbReference>
<dbReference type="SUPFAM" id="SSF46785">
    <property type="entry name" value="Winged helix' DNA-binding domain"/>
    <property type="match status" value="1"/>
</dbReference>
<evidence type="ECO:0000313" key="2">
    <source>
        <dbReference type="EMBL" id="NWJ44294.1"/>
    </source>
</evidence>
<gene>
    <name evidence="2" type="ORF">HXX08_00300</name>
    <name evidence="3" type="ORF">OZ401_001979</name>
</gene>
<accession>A0A8T7LQK3</accession>
<dbReference type="Proteomes" id="UP000521676">
    <property type="component" value="Unassembled WGS sequence"/>
</dbReference>
<evidence type="ECO:0000313" key="5">
    <source>
        <dbReference type="Proteomes" id="UP001431572"/>
    </source>
</evidence>
<feature type="domain" description="Transcription regulator PadR N-terminal" evidence="1">
    <location>
        <begin position="8"/>
        <end position="83"/>
    </location>
</feature>
<dbReference type="InterPro" id="IPR052509">
    <property type="entry name" value="Metal_resp_DNA-bind_regulator"/>
</dbReference>
<name>A0A8T7LQK3_9CHLR</name>
<keyword evidence="5" id="KW-1185">Reference proteome</keyword>
<dbReference type="InterPro" id="IPR036388">
    <property type="entry name" value="WH-like_DNA-bd_sf"/>
</dbReference>
<evidence type="ECO:0000313" key="3">
    <source>
        <dbReference type="EMBL" id="WJW66188.1"/>
    </source>
</evidence>
<dbReference type="InterPro" id="IPR036390">
    <property type="entry name" value="WH_DNA-bd_sf"/>
</dbReference>
<reference evidence="3" key="2">
    <citation type="journal article" date="2024" name="Nature">
        <title>Anoxygenic phototroph of the Chloroflexota uses a type I reaction centre.</title>
        <authorList>
            <person name="Tsuji J.M."/>
            <person name="Shaw N.A."/>
            <person name="Nagashima S."/>
            <person name="Venkiteswaran J.J."/>
            <person name="Schiff S.L."/>
            <person name="Watanabe T."/>
            <person name="Fukui M."/>
            <person name="Hanada S."/>
            <person name="Tank M."/>
            <person name="Neufeld J.D."/>
        </authorList>
    </citation>
    <scope>NUCLEOTIDE SEQUENCE</scope>
    <source>
        <strain evidence="3">L227-S17</strain>
    </source>
</reference>
<dbReference type="InterPro" id="IPR005149">
    <property type="entry name" value="Tscrpt_reg_PadR_N"/>
</dbReference>
<evidence type="ECO:0000313" key="4">
    <source>
        <dbReference type="Proteomes" id="UP000521676"/>
    </source>
</evidence>
<sequence length="182" mass="21290">MSSIRVLILGVLKQRDTIHGYELRRELETWNAEQWANIAYGSIYFSLNKMTQEGLVEVVAIDQINNRPARTVYRITEKGIEEFYRLLREYWKDVKPVIDPFQVALTFINALPKDEILGYFKHRINALNGIVELLCDENSNKLLDPGTPRHILENLRLAADHMETEIRWIERAIGKVERDELP</sequence>
<dbReference type="EMBL" id="JACATZ010000001">
    <property type="protein sequence ID" value="NWJ44294.1"/>
    <property type="molecule type" value="Genomic_DNA"/>
</dbReference>
<organism evidence="2 4">
    <name type="scientific">Candidatus Chlorohelix allophototropha</name>
    <dbReference type="NCBI Taxonomy" id="3003348"/>
    <lineage>
        <taxon>Bacteria</taxon>
        <taxon>Bacillati</taxon>
        <taxon>Chloroflexota</taxon>
        <taxon>Chloroflexia</taxon>
        <taxon>Candidatus Chloroheliales</taxon>
        <taxon>Candidatus Chloroheliaceae</taxon>
        <taxon>Candidatus Chlorohelix</taxon>
    </lineage>
</organism>
<dbReference type="PANTHER" id="PTHR33169:SF14">
    <property type="entry name" value="TRANSCRIPTIONAL REGULATOR RV3488"/>
    <property type="match status" value="1"/>
</dbReference>
<dbReference type="RefSeq" id="WP_341468069.1">
    <property type="nucleotide sequence ID" value="NZ_CP128399.1"/>
</dbReference>